<dbReference type="AlphaFoldDB" id="A0A0L1JGL0"/>
<dbReference type="GeneID" id="26802526"/>
<dbReference type="Proteomes" id="UP000037505">
    <property type="component" value="Unassembled WGS sequence"/>
</dbReference>
<evidence type="ECO:0000313" key="1">
    <source>
        <dbReference type="EMBL" id="KNG90915.1"/>
    </source>
</evidence>
<dbReference type="OrthoDB" id="4493540at2759"/>
<protein>
    <submittedName>
        <fullName evidence="1">Uncharacterized protein</fullName>
    </submittedName>
</protein>
<accession>A0A0L1JGL0</accession>
<reference evidence="1 2" key="1">
    <citation type="submission" date="2014-06" db="EMBL/GenBank/DDBJ databases">
        <title>The Genome of the Aflatoxigenic Filamentous Fungus Aspergillus nomius.</title>
        <authorList>
            <person name="Moore M.G."/>
            <person name="Shannon B.M."/>
            <person name="Brian M.M."/>
        </authorList>
    </citation>
    <scope>NUCLEOTIDE SEQUENCE [LARGE SCALE GENOMIC DNA]</scope>
    <source>
        <strain evidence="1 2">NRRL 13137</strain>
    </source>
</reference>
<organism evidence="1 2">
    <name type="scientific">Aspergillus nomiae NRRL (strain ATCC 15546 / NRRL 13137 / CBS 260.88 / M93)</name>
    <dbReference type="NCBI Taxonomy" id="1509407"/>
    <lineage>
        <taxon>Eukaryota</taxon>
        <taxon>Fungi</taxon>
        <taxon>Dikarya</taxon>
        <taxon>Ascomycota</taxon>
        <taxon>Pezizomycotina</taxon>
        <taxon>Eurotiomycetes</taxon>
        <taxon>Eurotiomycetidae</taxon>
        <taxon>Eurotiales</taxon>
        <taxon>Aspergillaceae</taxon>
        <taxon>Aspergillus</taxon>
        <taxon>Aspergillus subgen. Circumdati</taxon>
    </lineage>
</organism>
<keyword evidence="2" id="KW-1185">Reference proteome</keyword>
<dbReference type="RefSeq" id="XP_015411838.1">
    <property type="nucleotide sequence ID" value="XM_015545980.1"/>
</dbReference>
<evidence type="ECO:0000313" key="2">
    <source>
        <dbReference type="Proteomes" id="UP000037505"/>
    </source>
</evidence>
<dbReference type="EMBL" id="JNOM01000007">
    <property type="protein sequence ID" value="KNG90915.1"/>
    <property type="molecule type" value="Genomic_DNA"/>
</dbReference>
<sequence>MDQPKRVILRLQEADLDEADLYEPVRLYFEKNGRSIEELDTSRHFVHIQPSNSDIPQIDPKLHVVIDLEADKYSGTLGPDFPHELYRVRRVDGKLVMFGFKHGPWYENFIHKIRLIIDDVYPWGKTKRDLRFSGGTGAQALEKLK</sequence>
<gene>
    <name evidence="1" type="ORF">ANOM_000722</name>
</gene>
<name>A0A0L1JGL0_ASPN3</name>
<proteinExistence type="predicted"/>
<comment type="caution">
    <text evidence="1">The sequence shown here is derived from an EMBL/GenBank/DDBJ whole genome shotgun (WGS) entry which is preliminary data.</text>
</comment>